<evidence type="ECO:0000259" key="1">
    <source>
        <dbReference type="SMART" id="SM00460"/>
    </source>
</evidence>
<evidence type="ECO:0000313" key="3">
    <source>
        <dbReference type="Proteomes" id="UP000265581"/>
    </source>
</evidence>
<dbReference type="Pfam" id="PF01841">
    <property type="entry name" value="Transglut_core"/>
    <property type="match status" value="1"/>
</dbReference>
<dbReference type="InterPro" id="IPR013589">
    <property type="entry name" value="Bac_transglu_N"/>
</dbReference>
<protein>
    <submittedName>
        <fullName evidence="2">Transglutaminase family protein</fullName>
    </submittedName>
</protein>
<dbReference type="RefSeq" id="WP_119704376.1">
    <property type="nucleotide sequence ID" value="NZ_JBHSOI010000002.1"/>
</dbReference>
<dbReference type="Proteomes" id="UP000265581">
    <property type="component" value="Unassembled WGS sequence"/>
</dbReference>
<dbReference type="EMBL" id="QUBR01000002">
    <property type="protein sequence ID" value="REK69777.1"/>
    <property type="molecule type" value="Genomic_DNA"/>
</dbReference>
<dbReference type="AlphaFoldDB" id="A0A371P1G6"/>
<dbReference type="SUPFAM" id="SSF54001">
    <property type="entry name" value="Cysteine proteinases"/>
    <property type="match status" value="1"/>
</dbReference>
<dbReference type="InterPro" id="IPR002931">
    <property type="entry name" value="Transglutaminase-like"/>
</dbReference>
<dbReference type="OrthoDB" id="9804023at2"/>
<evidence type="ECO:0000313" key="2">
    <source>
        <dbReference type="EMBL" id="REK69777.1"/>
    </source>
</evidence>
<keyword evidence="3" id="KW-1185">Reference proteome</keyword>
<dbReference type="InterPro" id="IPR038765">
    <property type="entry name" value="Papain-like_cys_pep_sf"/>
</dbReference>
<organism evidence="2 3">
    <name type="scientific">Aeromicrobium endophyticum</name>
    <dbReference type="NCBI Taxonomy" id="2292704"/>
    <lineage>
        <taxon>Bacteria</taxon>
        <taxon>Bacillati</taxon>
        <taxon>Actinomycetota</taxon>
        <taxon>Actinomycetes</taxon>
        <taxon>Propionibacteriales</taxon>
        <taxon>Nocardioidaceae</taxon>
        <taxon>Aeromicrobium</taxon>
    </lineage>
</organism>
<comment type="caution">
    <text evidence="2">The sequence shown here is derived from an EMBL/GenBank/DDBJ whole genome shotgun (WGS) entry which is preliminary data.</text>
</comment>
<dbReference type="SMART" id="SM00460">
    <property type="entry name" value="TGc"/>
    <property type="match status" value="1"/>
</dbReference>
<dbReference type="Pfam" id="PF08379">
    <property type="entry name" value="Bact_transglu_N"/>
    <property type="match status" value="1"/>
</dbReference>
<dbReference type="Gene3D" id="3.10.620.30">
    <property type="match status" value="1"/>
</dbReference>
<proteinExistence type="predicted"/>
<name>A0A371P1G6_9ACTN</name>
<reference evidence="2 3" key="1">
    <citation type="submission" date="2018-08" db="EMBL/GenBank/DDBJ databases">
        <title>Aeromicrobium sp. M2KJ-4, whole genome shotgun sequence.</title>
        <authorList>
            <person name="Tuo L."/>
        </authorList>
    </citation>
    <scope>NUCLEOTIDE SEQUENCE [LARGE SCALE GENOMIC DNA]</scope>
    <source>
        <strain evidence="2 3">M2KJ-4</strain>
    </source>
</reference>
<sequence length="292" mass="32055">MRYRVSHRTTYSYDDDVSDSLGIAYLVPRELAWQHVAERALTVTPQPLDHTEDLDYYGNTATYFQVTEPHRVLDVLAVSDVEVQAPQHDEHALLTPWEDARPARRPDLADAWQAHDFALASSLADQTPQAHAYAAQSLAPGRPVGEAVVEVMHRIHADFAYDKTATTVTTTVADIFDKRAGVCQDFAHLTLACLRSHGLAVRYVSGYLATTPPPGKERIVGADATHAWAAVWIPGSGWLAVDPTNDQLVNDRYVTVAWGRDYGDVPPVKGVIFTEATSSTLRVEVDVAPVTG</sequence>
<feature type="domain" description="Transglutaminase-like" evidence="1">
    <location>
        <begin position="175"/>
        <end position="245"/>
    </location>
</feature>
<accession>A0A371P1G6</accession>
<dbReference type="PANTHER" id="PTHR33490">
    <property type="entry name" value="BLR5614 PROTEIN-RELATED"/>
    <property type="match status" value="1"/>
</dbReference>
<dbReference type="PANTHER" id="PTHR33490:SF7">
    <property type="entry name" value="BLR2979 PROTEIN"/>
    <property type="match status" value="1"/>
</dbReference>
<gene>
    <name evidence="2" type="ORF">DX116_11285</name>
</gene>